<dbReference type="CDD" id="cd01852">
    <property type="entry name" value="AIG1"/>
    <property type="match status" value="1"/>
</dbReference>
<dbReference type="PANTHER" id="PTHR10903">
    <property type="entry name" value="GTPASE, IMAP FAMILY MEMBER-RELATED"/>
    <property type="match status" value="1"/>
</dbReference>
<dbReference type="AlphaFoldDB" id="V7BS59"/>
<evidence type="ECO:0000256" key="4">
    <source>
        <dbReference type="SAM" id="Coils"/>
    </source>
</evidence>
<organism evidence="6 7">
    <name type="scientific">Phaseolus vulgaris</name>
    <name type="common">Kidney bean</name>
    <name type="synonym">French bean</name>
    <dbReference type="NCBI Taxonomy" id="3885"/>
    <lineage>
        <taxon>Eukaryota</taxon>
        <taxon>Viridiplantae</taxon>
        <taxon>Streptophyta</taxon>
        <taxon>Embryophyta</taxon>
        <taxon>Tracheophyta</taxon>
        <taxon>Spermatophyta</taxon>
        <taxon>Magnoliopsida</taxon>
        <taxon>eudicotyledons</taxon>
        <taxon>Gunneridae</taxon>
        <taxon>Pentapetalae</taxon>
        <taxon>rosids</taxon>
        <taxon>fabids</taxon>
        <taxon>Fabales</taxon>
        <taxon>Fabaceae</taxon>
        <taxon>Papilionoideae</taxon>
        <taxon>50 kb inversion clade</taxon>
        <taxon>NPAAA clade</taxon>
        <taxon>indigoferoid/millettioid clade</taxon>
        <taxon>Phaseoleae</taxon>
        <taxon>Phaseolus</taxon>
    </lineage>
</organism>
<feature type="coiled-coil region" evidence="4">
    <location>
        <begin position="243"/>
        <end position="292"/>
    </location>
</feature>
<dbReference type="OrthoDB" id="8954335at2759"/>
<evidence type="ECO:0000313" key="7">
    <source>
        <dbReference type="Proteomes" id="UP000000226"/>
    </source>
</evidence>
<feature type="domain" description="AIG1-type G" evidence="5">
    <location>
        <begin position="8"/>
        <end position="211"/>
    </location>
</feature>
<dbReference type="STRING" id="3885.V7BS59"/>
<evidence type="ECO:0000313" key="6">
    <source>
        <dbReference type="EMBL" id="ESW20794.1"/>
    </source>
</evidence>
<dbReference type="Gene3D" id="3.40.50.300">
    <property type="entry name" value="P-loop containing nucleotide triphosphate hydrolases"/>
    <property type="match status" value="1"/>
</dbReference>
<dbReference type="SUPFAM" id="SSF52540">
    <property type="entry name" value="P-loop containing nucleoside triphosphate hydrolases"/>
    <property type="match status" value="1"/>
</dbReference>
<proteinExistence type="inferred from homology"/>
<dbReference type="GO" id="GO:0005525">
    <property type="term" value="F:GTP binding"/>
    <property type="evidence" value="ECO:0007669"/>
    <property type="project" value="UniProtKB-KW"/>
</dbReference>
<name>V7BS59_PHAVU</name>
<dbReference type="PROSITE" id="PS51720">
    <property type="entry name" value="G_AIG1"/>
    <property type="match status" value="1"/>
</dbReference>
<keyword evidence="3" id="KW-0342">GTP-binding</keyword>
<dbReference type="Proteomes" id="UP000000226">
    <property type="component" value="Chromosome 5"/>
</dbReference>
<evidence type="ECO:0000256" key="2">
    <source>
        <dbReference type="ARBA" id="ARBA00022741"/>
    </source>
</evidence>
<dbReference type="InterPro" id="IPR045058">
    <property type="entry name" value="GIMA/IAN/Toc"/>
</dbReference>
<sequence>MDKTFSSNEVKTLVLVGRTGNGKSATGNSILGRRTFKSKTSSSGVTRVCELQRTKDKPIINVIDTPGLFDGTHSVGKEIVKCIDMAKDGIHAILMVFSIKTRFSEEEQATFLALQALFGHKIVDYMIVVFTGGDELEENEETLEGYIGFECPQPLKDILILCGNRKVLFDNKTKDKEKQSQQVEELLNLVNMVISHNGGQPFTNELFMQLKEKAKLRDDQQKTVDSLKGYTKAEMMEIKMQMQQKYEDELKRMTNMVELKMKEETANLWKILEEERLARKKAEENYKLIQIQSNEEIERLREKLGNQPRGLPFPFNIFLPFPFGGVTPKPPCAIL</sequence>
<dbReference type="PANTHER" id="PTHR10903:SF187">
    <property type="entry name" value="P-LOOP NUCLEOSIDE TRIPHOSPHATE HYDROLASE SUPERFAMILY PROTEIN"/>
    <property type="match status" value="1"/>
</dbReference>
<dbReference type="Gramene" id="ESW20794">
    <property type="protein sequence ID" value="ESW20794"/>
    <property type="gene ID" value="PHAVU_005G015400g"/>
</dbReference>
<gene>
    <name evidence="6" type="ORF">PHAVU_005G015400g</name>
</gene>
<dbReference type="FunFam" id="3.40.50.300:FF:000840">
    <property type="entry name" value="Immune-associated nucleotide-binding protein 9"/>
    <property type="match status" value="1"/>
</dbReference>
<accession>V7BS59</accession>
<dbReference type="EMBL" id="CM002292">
    <property type="protein sequence ID" value="ESW20794.1"/>
    <property type="molecule type" value="Genomic_DNA"/>
</dbReference>
<dbReference type="SMR" id="V7BS59"/>
<keyword evidence="4" id="KW-0175">Coiled coil</keyword>
<comment type="similarity">
    <text evidence="1">Belongs to the TRAFAC class TrmE-Era-EngA-EngB-Septin-like GTPase superfamily. AIG1/Toc34/Toc159-like paraseptin GTPase family. IAN subfamily.</text>
</comment>
<evidence type="ECO:0000259" key="5">
    <source>
        <dbReference type="PROSITE" id="PS51720"/>
    </source>
</evidence>
<keyword evidence="7" id="KW-1185">Reference proteome</keyword>
<dbReference type="eggNOG" id="ENOG502R7PE">
    <property type="taxonomic scope" value="Eukaryota"/>
</dbReference>
<dbReference type="Pfam" id="PF04548">
    <property type="entry name" value="AIG1"/>
    <property type="match status" value="1"/>
</dbReference>
<evidence type="ECO:0000256" key="3">
    <source>
        <dbReference type="ARBA" id="ARBA00023134"/>
    </source>
</evidence>
<dbReference type="OMA" id="MEYMIIL"/>
<dbReference type="InterPro" id="IPR027417">
    <property type="entry name" value="P-loop_NTPase"/>
</dbReference>
<keyword evidence="2" id="KW-0547">Nucleotide-binding</keyword>
<dbReference type="InterPro" id="IPR006703">
    <property type="entry name" value="G_AIG1"/>
</dbReference>
<reference evidence="7" key="1">
    <citation type="journal article" date="2014" name="Nat. Genet.">
        <title>A reference genome for common bean and genome-wide analysis of dual domestications.</title>
        <authorList>
            <person name="Schmutz J."/>
            <person name="McClean P.E."/>
            <person name="Mamidi S."/>
            <person name="Wu G.A."/>
            <person name="Cannon S.B."/>
            <person name="Grimwood J."/>
            <person name="Jenkins J."/>
            <person name="Shu S."/>
            <person name="Song Q."/>
            <person name="Chavarro C."/>
            <person name="Torres-Torres M."/>
            <person name="Geffroy V."/>
            <person name="Moghaddam S.M."/>
            <person name="Gao D."/>
            <person name="Abernathy B."/>
            <person name="Barry K."/>
            <person name="Blair M."/>
            <person name="Brick M.A."/>
            <person name="Chovatia M."/>
            <person name="Gepts P."/>
            <person name="Goodstein D.M."/>
            <person name="Gonzales M."/>
            <person name="Hellsten U."/>
            <person name="Hyten D.L."/>
            <person name="Jia G."/>
            <person name="Kelly J.D."/>
            <person name="Kudrna D."/>
            <person name="Lee R."/>
            <person name="Richard M.M."/>
            <person name="Miklas P.N."/>
            <person name="Osorno J.M."/>
            <person name="Rodrigues J."/>
            <person name="Thareau V."/>
            <person name="Urrea C.A."/>
            <person name="Wang M."/>
            <person name="Yu Y."/>
            <person name="Zhang M."/>
            <person name="Wing R.A."/>
            <person name="Cregan P.B."/>
            <person name="Rokhsar D.S."/>
            <person name="Jackson S.A."/>
        </authorList>
    </citation>
    <scope>NUCLEOTIDE SEQUENCE [LARGE SCALE GENOMIC DNA]</scope>
    <source>
        <strain evidence="7">cv. G19833</strain>
    </source>
</reference>
<protein>
    <recommendedName>
        <fullName evidence="5">AIG1-type G domain-containing protein</fullName>
    </recommendedName>
</protein>
<evidence type="ECO:0000256" key="1">
    <source>
        <dbReference type="ARBA" id="ARBA00008535"/>
    </source>
</evidence>